<accession>A0A4Y2BNC1</accession>
<keyword evidence="2" id="KW-1185">Reference proteome</keyword>
<dbReference type="OrthoDB" id="6430746at2759"/>
<dbReference type="AlphaFoldDB" id="A0A4Y2BNC1"/>
<protein>
    <submittedName>
        <fullName evidence="1">Uncharacterized protein</fullName>
    </submittedName>
</protein>
<dbReference type="Proteomes" id="UP000499080">
    <property type="component" value="Unassembled WGS sequence"/>
</dbReference>
<proteinExistence type="predicted"/>
<organism evidence="1 2">
    <name type="scientific">Araneus ventricosus</name>
    <name type="common">Orbweaver spider</name>
    <name type="synonym">Epeira ventricosa</name>
    <dbReference type="NCBI Taxonomy" id="182803"/>
    <lineage>
        <taxon>Eukaryota</taxon>
        <taxon>Metazoa</taxon>
        <taxon>Ecdysozoa</taxon>
        <taxon>Arthropoda</taxon>
        <taxon>Chelicerata</taxon>
        <taxon>Arachnida</taxon>
        <taxon>Araneae</taxon>
        <taxon>Araneomorphae</taxon>
        <taxon>Entelegynae</taxon>
        <taxon>Araneoidea</taxon>
        <taxon>Araneidae</taxon>
        <taxon>Araneus</taxon>
    </lineage>
</organism>
<dbReference type="EMBL" id="BGPR01000092">
    <property type="protein sequence ID" value="GBL93187.1"/>
    <property type="molecule type" value="Genomic_DNA"/>
</dbReference>
<comment type="caution">
    <text evidence="1">The sequence shown here is derived from an EMBL/GenBank/DDBJ whole genome shotgun (WGS) entry which is preliminary data.</text>
</comment>
<reference evidence="1 2" key="1">
    <citation type="journal article" date="2019" name="Sci. Rep.">
        <title>Orb-weaving spider Araneus ventricosus genome elucidates the spidroin gene catalogue.</title>
        <authorList>
            <person name="Kono N."/>
            <person name="Nakamura H."/>
            <person name="Ohtoshi R."/>
            <person name="Moran D.A.P."/>
            <person name="Shinohara A."/>
            <person name="Yoshida Y."/>
            <person name="Fujiwara M."/>
            <person name="Mori M."/>
            <person name="Tomita M."/>
            <person name="Arakawa K."/>
        </authorList>
    </citation>
    <scope>NUCLEOTIDE SEQUENCE [LARGE SCALE GENOMIC DNA]</scope>
</reference>
<evidence type="ECO:0000313" key="1">
    <source>
        <dbReference type="EMBL" id="GBL93187.1"/>
    </source>
</evidence>
<evidence type="ECO:0000313" key="2">
    <source>
        <dbReference type="Proteomes" id="UP000499080"/>
    </source>
</evidence>
<gene>
    <name evidence="1" type="ORF">AVEN_42643_1</name>
</gene>
<name>A0A4Y2BNC1_ARAVE</name>
<sequence>MKILQKSFKKQKGSLLKVTDKLRNSKHNWKPKSWLMEVESGDAGKLQKGLITDKHWSDSEISLAMNWAMDVRHDQAETSKMDKTERKETIQILNELREKLDTVCVGANCGKAIGNGGQILGAGGAIIGVVMSFYGLPSGPDITNIGSLVHHGGTLIDNASKAIESRCFEKYLKKVAAVLNEDKKISQPLEKWLEYMMELDPSVKAIFGVSPASGKWNIVAKVCMEFGQLAKSGIGINKVLNLMNQGKYSIHIGNDVQIAALEKLYDSMSASPLLADKIRSTLSVSNVTPEHVKRLIQILKAGCSCQEMYSSLFCSKLQGGLNPEITTAWEISSFGGFRAISLAYSYVSLVDAASIIRRGGSRHSDALKRIVKALDGELKLIKSLNFNKR</sequence>